<evidence type="ECO:0000256" key="1">
    <source>
        <dbReference type="SAM" id="MobiDB-lite"/>
    </source>
</evidence>
<evidence type="ECO:0000313" key="4">
    <source>
        <dbReference type="Proteomes" id="UP001152798"/>
    </source>
</evidence>
<dbReference type="InterPro" id="IPR014840">
    <property type="entry name" value="HRD"/>
</dbReference>
<dbReference type="Proteomes" id="UP001152798">
    <property type="component" value="Chromosome 3"/>
</dbReference>
<dbReference type="EMBL" id="OV725079">
    <property type="protein sequence ID" value="CAH1396444.1"/>
    <property type="molecule type" value="Genomic_DNA"/>
</dbReference>
<name>A0A9P0MIH9_NEZVI</name>
<dbReference type="AlphaFoldDB" id="A0A9P0MIH9"/>
<organism evidence="3 4">
    <name type="scientific">Nezara viridula</name>
    <name type="common">Southern green stink bug</name>
    <name type="synonym">Cimex viridulus</name>
    <dbReference type="NCBI Taxonomy" id="85310"/>
    <lineage>
        <taxon>Eukaryota</taxon>
        <taxon>Metazoa</taxon>
        <taxon>Ecdysozoa</taxon>
        <taxon>Arthropoda</taxon>
        <taxon>Hexapoda</taxon>
        <taxon>Insecta</taxon>
        <taxon>Pterygota</taxon>
        <taxon>Neoptera</taxon>
        <taxon>Paraneoptera</taxon>
        <taxon>Hemiptera</taxon>
        <taxon>Heteroptera</taxon>
        <taxon>Panheteroptera</taxon>
        <taxon>Pentatomomorpha</taxon>
        <taxon>Pentatomoidea</taxon>
        <taxon>Pentatomidae</taxon>
        <taxon>Pentatominae</taxon>
        <taxon>Nezara</taxon>
    </lineage>
</organism>
<feature type="domain" description="Hpc2-related" evidence="2">
    <location>
        <begin position="31"/>
        <end position="75"/>
    </location>
</feature>
<dbReference type="OrthoDB" id="68076at2759"/>
<gene>
    <name evidence="3" type="ORF">NEZAVI_LOCUS6514</name>
</gene>
<feature type="region of interest" description="Disordered" evidence="1">
    <location>
        <begin position="1"/>
        <end position="144"/>
    </location>
</feature>
<dbReference type="GO" id="GO:0006325">
    <property type="term" value="P:chromatin organization"/>
    <property type="evidence" value="ECO:0007669"/>
    <property type="project" value="TreeGrafter"/>
</dbReference>
<proteinExistence type="predicted"/>
<dbReference type="PANTHER" id="PTHR21669">
    <property type="entry name" value="CAPZ-INTERACTING PROTEIN AND RELATED PROTEINS"/>
    <property type="match status" value="1"/>
</dbReference>
<dbReference type="PANTHER" id="PTHR21669:SF28">
    <property type="entry name" value="YEMANUCLEIN"/>
    <property type="match status" value="1"/>
</dbReference>
<evidence type="ECO:0000259" key="2">
    <source>
        <dbReference type="Pfam" id="PF08729"/>
    </source>
</evidence>
<feature type="compositionally biased region" description="Low complexity" evidence="1">
    <location>
        <begin position="85"/>
        <end position="98"/>
    </location>
</feature>
<dbReference type="GO" id="GO:0005634">
    <property type="term" value="C:nucleus"/>
    <property type="evidence" value="ECO:0007669"/>
    <property type="project" value="TreeGrafter"/>
</dbReference>
<accession>A0A9P0MIH9</accession>
<reference evidence="3" key="1">
    <citation type="submission" date="2022-01" db="EMBL/GenBank/DDBJ databases">
        <authorList>
            <person name="King R."/>
        </authorList>
    </citation>
    <scope>NUCLEOTIDE SEQUENCE</scope>
</reference>
<feature type="compositionally biased region" description="Basic and acidic residues" evidence="1">
    <location>
        <begin position="1"/>
        <end position="28"/>
    </location>
</feature>
<evidence type="ECO:0000313" key="3">
    <source>
        <dbReference type="EMBL" id="CAH1396444.1"/>
    </source>
</evidence>
<keyword evidence="4" id="KW-1185">Reference proteome</keyword>
<dbReference type="Pfam" id="PF08729">
    <property type="entry name" value="HUN"/>
    <property type="match status" value="1"/>
</dbReference>
<feature type="compositionally biased region" description="Acidic residues" evidence="1">
    <location>
        <begin position="39"/>
        <end position="56"/>
    </location>
</feature>
<sequence length="165" mass="18508">MEKRERGDVRDGKSEKDSKKLKFSDNRYIHSYAELGAGYDDDDSFIDNTEANEEGLPENMDTKFGGYYINSGELELKKTSRQETSSSSGSYDSSGSDSSSEEEAKKPTVKKDPQDSGDSKKHTSDTEVKKKAKVINVPLREKNNSDIVYSMSALKYYAQLDNQDN</sequence>
<feature type="compositionally biased region" description="Basic and acidic residues" evidence="1">
    <location>
        <begin position="102"/>
        <end position="129"/>
    </location>
</feature>
<protein>
    <recommendedName>
        <fullName evidence="2">Hpc2-related domain-containing protein</fullName>
    </recommendedName>
</protein>